<evidence type="ECO:0000313" key="2">
    <source>
        <dbReference type="EMBL" id="KFI81051.1"/>
    </source>
</evidence>
<evidence type="ECO:0000259" key="1">
    <source>
        <dbReference type="PROSITE" id="PS51186"/>
    </source>
</evidence>
<reference evidence="2 3" key="1">
    <citation type="submission" date="2014-03" db="EMBL/GenBank/DDBJ databases">
        <title>Genomics of Bifidobacteria.</title>
        <authorList>
            <person name="Ventura M."/>
            <person name="Milani C."/>
            <person name="Lugli G.A."/>
        </authorList>
    </citation>
    <scope>NUCLEOTIDE SEQUENCE [LARGE SCALE GENOMIC DNA]</scope>
    <source>
        <strain evidence="2 3">LMG 21775</strain>
    </source>
</reference>
<keyword evidence="3" id="KW-1185">Reference proteome</keyword>
<dbReference type="PROSITE" id="PS51186">
    <property type="entry name" value="GNAT"/>
    <property type="match status" value="1"/>
</dbReference>
<evidence type="ECO:0000313" key="3">
    <source>
        <dbReference type="Proteomes" id="UP000029050"/>
    </source>
</evidence>
<sequence>MEMGNVMAEELRFVEVTDAADSHWSAMLPVLAQLREGLNREGLESVLTSSVGQPPRFTGAFIDDACVSVVGWRLLANTHLGLVLYVDDLVVDGSHRGQGYGHAMLDEMARIASSLGARAIDLDSGVQRSEAHRFYFANGYSISSHHFRHMITEGV</sequence>
<dbReference type="Gene3D" id="3.40.630.30">
    <property type="match status" value="1"/>
</dbReference>
<dbReference type="EMBL" id="JGZI01000010">
    <property type="protein sequence ID" value="KFI81051.1"/>
    <property type="molecule type" value="Genomic_DNA"/>
</dbReference>
<dbReference type="STRING" id="218140.BPSY_1457"/>
<proteinExistence type="predicted"/>
<dbReference type="InterPro" id="IPR000182">
    <property type="entry name" value="GNAT_dom"/>
</dbReference>
<dbReference type="GO" id="GO:0016747">
    <property type="term" value="F:acyltransferase activity, transferring groups other than amino-acyl groups"/>
    <property type="evidence" value="ECO:0007669"/>
    <property type="project" value="InterPro"/>
</dbReference>
<organism evidence="2 3">
    <name type="scientific">Bifidobacterium psychraerophilum</name>
    <dbReference type="NCBI Taxonomy" id="218140"/>
    <lineage>
        <taxon>Bacteria</taxon>
        <taxon>Bacillati</taxon>
        <taxon>Actinomycetota</taxon>
        <taxon>Actinomycetes</taxon>
        <taxon>Bifidobacteriales</taxon>
        <taxon>Bifidobacteriaceae</taxon>
        <taxon>Bifidobacterium</taxon>
    </lineage>
</organism>
<dbReference type="AlphaFoldDB" id="A0A087CCQ1"/>
<keyword evidence="2" id="KW-0808">Transferase</keyword>
<dbReference type="InterPro" id="IPR016181">
    <property type="entry name" value="Acyl_CoA_acyltransferase"/>
</dbReference>
<name>A0A087CCQ1_9BIFI</name>
<dbReference type="eggNOG" id="COG0456">
    <property type="taxonomic scope" value="Bacteria"/>
</dbReference>
<gene>
    <name evidence="2" type="ORF">BPSY_1457</name>
</gene>
<feature type="domain" description="N-acetyltransferase" evidence="1">
    <location>
        <begin position="14"/>
        <end position="155"/>
    </location>
</feature>
<accession>A0A087CCQ1</accession>
<dbReference type="Proteomes" id="UP000029050">
    <property type="component" value="Unassembled WGS sequence"/>
</dbReference>
<comment type="caution">
    <text evidence="2">The sequence shown here is derived from an EMBL/GenBank/DDBJ whole genome shotgun (WGS) entry which is preliminary data.</text>
</comment>
<dbReference type="SUPFAM" id="SSF55729">
    <property type="entry name" value="Acyl-CoA N-acyltransferases (Nat)"/>
    <property type="match status" value="1"/>
</dbReference>
<dbReference type="Pfam" id="PF00583">
    <property type="entry name" value="Acetyltransf_1"/>
    <property type="match status" value="1"/>
</dbReference>
<dbReference type="CDD" id="cd04301">
    <property type="entry name" value="NAT_SF"/>
    <property type="match status" value="1"/>
</dbReference>
<protein>
    <submittedName>
        <fullName evidence="2">Acetyltransferase (GNAT) family protein</fullName>
    </submittedName>
</protein>